<sequence length="285" mass="29433">MSDWTISHPRELRLEGPVDRLKVRIVAGAVNVVGTNDRPARLEVAEVVGPPLHVSHRGASLVVSYPDIPWRGELGWLHRVHRRRHAVVSLTVPVGTSVEVGVVSASAVVSGIGGRTSVRGVSGDTTLVGVTGPVNTNTVSGNVEAQSVSGDLRVTTVSGELTLVEGTGGRVRADSVSGGMVLDLAPFTAAGCRSTDVRLNTVSGEVAIRLPAPGDARVDANTTSGTVSSAFDELRVDGRWGGKRLTGTLGAGRGTLRVTTVSGSVALLRRPPLDDEPVGSTGKAL</sequence>
<feature type="domain" description="DUF4097" evidence="1">
    <location>
        <begin position="121"/>
        <end position="267"/>
    </location>
</feature>
<gene>
    <name evidence="2" type="ORF">AQ490_10520</name>
</gene>
<comment type="caution">
    <text evidence="2">The sequence shown here is derived from an EMBL/GenBank/DDBJ whole genome shotgun (WGS) entry which is preliminary data.</text>
</comment>
<accession>A0A0T6LM49</accession>
<reference evidence="2 3" key="1">
    <citation type="submission" date="2015-10" db="EMBL/GenBank/DDBJ databases">
        <title>Draft genome sequence of pyrrolomycin-producing Streptomyces vitaminophilus.</title>
        <authorList>
            <person name="Graham D.E."/>
            <person name="Mahan K.M."/>
            <person name="Klingeman D.M."/>
            <person name="Hettich R.L."/>
            <person name="Parry R.J."/>
        </authorList>
    </citation>
    <scope>NUCLEOTIDE SEQUENCE [LARGE SCALE GENOMIC DNA]</scope>
    <source>
        <strain evidence="2 3">ATCC 31673</strain>
    </source>
</reference>
<dbReference type="STRING" id="76728.AQ490_10520"/>
<dbReference type="OrthoDB" id="3367592at2"/>
<proteinExistence type="predicted"/>
<dbReference type="Proteomes" id="UP000050867">
    <property type="component" value="Unassembled WGS sequence"/>
</dbReference>
<dbReference type="Pfam" id="PF13349">
    <property type="entry name" value="DUF4097"/>
    <property type="match status" value="1"/>
</dbReference>
<dbReference type="InterPro" id="IPR025164">
    <property type="entry name" value="Toastrack_DUF4097"/>
</dbReference>
<dbReference type="EMBL" id="LLZU01000038">
    <property type="protein sequence ID" value="KRV47162.1"/>
    <property type="molecule type" value="Genomic_DNA"/>
</dbReference>
<evidence type="ECO:0000313" key="3">
    <source>
        <dbReference type="Proteomes" id="UP000050867"/>
    </source>
</evidence>
<organism evidence="2 3">
    <name type="scientific">Wenjunlia vitaminophila</name>
    <name type="common">Streptomyces vitaminophilus</name>
    <dbReference type="NCBI Taxonomy" id="76728"/>
    <lineage>
        <taxon>Bacteria</taxon>
        <taxon>Bacillati</taxon>
        <taxon>Actinomycetota</taxon>
        <taxon>Actinomycetes</taxon>
        <taxon>Kitasatosporales</taxon>
        <taxon>Streptomycetaceae</taxon>
        <taxon>Wenjunlia</taxon>
    </lineage>
</organism>
<dbReference type="RefSeq" id="WP_018384343.1">
    <property type="nucleotide sequence ID" value="NZ_LLZU01000038.1"/>
</dbReference>
<keyword evidence="3" id="KW-1185">Reference proteome</keyword>
<protein>
    <recommendedName>
        <fullName evidence="1">DUF4097 domain-containing protein</fullName>
    </recommendedName>
</protein>
<evidence type="ECO:0000259" key="1">
    <source>
        <dbReference type="Pfam" id="PF13349"/>
    </source>
</evidence>
<dbReference type="AlphaFoldDB" id="A0A0T6LM49"/>
<evidence type="ECO:0000313" key="2">
    <source>
        <dbReference type="EMBL" id="KRV47162.1"/>
    </source>
</evidence>
<dbReference type="eggNOG" id="COG3595">
    <property type="taxonomic scope" value="Bacteria"/>
</dbReference>
<name>A0A0T6LM49_WENVI</name>